<accession>A0A2S3ZP32</accession>
<gene>
    <name evidence="2" type="ORF">C3B59_03130</name>
</gene>
<dbReference type="Proteomes" id="UP000237104">
    <property type="component" value="Unassembled WGS sequence"/>
</dbReference>
<sequence>MAEPTFTVSGGAGGIGANLDDMRTESGHLAAMAQQLVDQALTAAGIAVDGDLLASAILSPITAAAAEQQIVFATGQMLLFATEAGVTAVFLAGAVDAYEAVDRSLSILADAAANTTTFFIGVMAVPLAVGLAAVAAADVALVYVAGYGGEALESLGEGLNETLADPWKLALPGVFLGSLAANTVDAYDSDEAQETVAGTLADQLAQLNELAGENAWAVDLIAQGAPGLLAGLTLPLALILGPARTRLALTALTGVPWPPTSYEQALQAIIGGGNKAGLFDDGPLLTRDDLINPPEIIGPDVATPTSLEGLFAGSAQIDKYDTSAAGDEDALARIRITEVPGNPPSFIVQVPSTQVWDPAAGSTPNDVTADTHAMLAQQTALSSAVDAAMREAGITNENPVMIQGFSLGGIVAGQMAADPSLNYNFTHVVTGGSPVANFDIPSDVQVLSLEFDEDPVAKLDGHNNPDAANWTTVQAPAPSLPGDNGVPVGIAGEQGAHNAERYAITAGEVEGSSDPSIAAWTDSAAGYFPNAGDKLDVTMSTDPETHITTTTTTNTETGAVVSETTDYGAQRQP</sequence>
<dbReference type="OrthoDB" id="5095936at2"/>
<proteinExistence type="predicted"/>
<dbReference type="EMBL" id="PPXF01000013">
    <property type="protein sequence ID" value="POH70975.1"/>
    <property type="molecule type" value="Genomic_DNA"/>
</dbReference>
<evidence type="ECO:0000256" key="1">
    <source>
        <dbReference type="SAM" id="MobiDB-lite"/>
    </source>
</evidence>
<name>A0A2S3ZP32_9MICO</name>
<dbReference type="AlphaFoldDB" id="A0A2S3ZP32"/>
<feature type="compositionally biased region" description="Low complexity" evidence="1">
    <location>
        <begin position="546"/>
        <end position="557"/>
    </location>
</feature>
<dbReference type="Gene3D" id="3.40.50.1820">
    <property type="entry name" value="alpha/beta hydrolase"/>
    <property type="match status" value="1"/>
</dbReference>
<comment type="caution">
    <text evidence="2">The sequence shown here is derived from an EMBL/GenBank/DDBJ whole genome shotgun (WGS) entry which is preliminary data.</text>
</comment>
<evidence type="ECO:0000313" key="3">
    <source>
        <dbReference type="Proteomes" id="UP000237104"/>
    </source>
</evidence>
<dbReference type="RefSeq" id="WP_103429970.1">
    <property type="nucleotide sequence ID" value="NZ_PPXF01000013.1"/>
</dbReference>
<protein>
    <recommendedName>
        <fullName evidence="4">Fungal lipase-like domain-containing protein</fullName>
    </recommendedName>
</protein>
<dbReference type="InterPro" id="IPR029058">
    <property type="entry name" value="AB_hydrolase_fold"/>
</dbReference>
<feature type="region of interest" description="Disordered" evidence="1">
    <location>
        <begin position="544"/>
        <end position="573"/>
    </location>
</feature>
<reference evidence="2 3" key="1">
    <citation type="submission" date="2018-01" db="EMBL/GenBank/DDBJ databases">
        <title>Cryobacterium sp. nov., from glaciers in China.</title>
        <authorList>
            <person name="Liu Q."/>
            <person name="Xin Y.-H."/>
        </authorList>
    </citation>
    <scope>NUCLEOTIDE SEQUENCE [LARGE SCALE GENOMIC DNA]</scope>
    <source>
        <strain evidence="2 3">TMB1-8</strain>
    </source>
</reference>
<evidence type="ECO:0008006" key="4">
    <source>
        <dbReference type="Google" id="ProtNLM"/>
    </source>
</evidence>
<feature type="compositionally biased region" description="Polar residues" evidence="1">
    <location>
        <begin position="562"/>
        <end position="573"/>
    </location>
</feature>
<organism evidence="2 3">
    <name type="scientific">Cryobacterium zongtaii</name>
    <dbReference type="NCBI Taxonomy" id="1259217"/>
    <lineage>
        <taxon>Bacteria</taxon>
        <taxon>Bacillati</taxon>
        <taxon>Actinomycetota</taxon>
        <taxon>Actinomycetes</taxon>
        <taxon>Micrococcales</taxon>
        <taxon>Microbacteriaceae</taxon>
        <taxon>Cryobacterium</taxon>
    </lineage>
</organism>
<dbReference type="SUPFAM" id="SSF53474">
    <property type="entry name" value="alpha/beta-Hydrolases"/>
    <property type="match status" value="1"/>
</dbReference>
<evidence type="ECO:0000313" key="2">
    <source>
        <dbReference type="EMBL" id="POH70975.1"/>
    </source>
</evidence>